<evidence type="ECO:0000313" key="4">
    <source>
        <dbReference type="Proteomes" id="UP001175271"/>
    </source>
</evidence>
<feature type="transmembrane region" description="Helical" evidence="2">
    <location>
        <begin position="244"/>
        <end position="266"/>
    </location>
</feature>
<keyword evidence="1" id="KW-0175">Coiled coil</keyword>
<feature type="transmembrane region" description="Helical" evidence="2">
    <location>
        <begin position="12"/>
        <end position="29"/>
    </location>
</feature>
<dbReference type="AlphaFoldDB" id="A0AA39HLU8"/>
<reference evidence="3" key="1">
    <citation type="submission" date="2023-06" db="EMBL/GenBank/DDBJ databases">
        <title>Genomic analysis of the entomopathogenic nematode Steinernema hermaphroditum.</title>
        <authorList>
            <person name="Schwarz E.M."/>
            <person name="Heppert J.K."/>
            <person name="Baniya A."/>
            <person name="Schwartz H.T."/>
            <person name="Tan C.-H."/>
            <person name="Antoshechkin I."/>
            <person name="Sternberg P.W."/>
            <person name="Goodrich-Blair H."/>
            <person name="Dillman A.R."/>
        </authorList>
    </citation>
    <scope>NUCLEOTIDE SEQUENCE</scope>
    <source>
        <strain evidence="3">PS9179</strain>
        <tissue evidence="3">Whole animal</tissue>
    </source>
</reference>
<evidence type="ECO:0000313" key="3">
    <source>
        <dbReference type="EMBL" id="KAK0407745.1"/>
    </source>
</evidence>
<keyword evidence="4" id="KW-1185">Reference proteome</keyword>
<proteinExistence type="predicted"/>
<dbReference type="Proteomes" id="UP001175271">
    <property type="component" value="Unassembled WGS sequence"/>
</dbReference>
<name>A0AA39HLU8_9BILA</name>
<comment type="caution">
    <text evidence="3">The sequence shown here is derived from an EMBL/GenBank/DDBJ whole genome shotgun (WGS) entry which is preliminary data.</text>
</comment>
<keyword evidence="2" id="KW-0812">Transmembrane</keyword>
<feature type="coiled-coil region" evidence="1">
    <location>
        <begin position="112"/>
        <end position="139"/>
    </location>
</feature>
<dbReference type="EMBL" id="JAUCMV010000003">
    <property type="protein sequence ID" value="KAK0407745.1"/>
    <property type="molecule type" value="Genomic_DNA"/>
</dbReference>
<evidence type="ECO:0000256" key="2">
    <source>
        <dbReference type="SAM" id="Phobius"/>
    </source>
</evidence>
<evidence type="ECO:0000256" key="1">
    <source>
        <dbReference type="SAM" id="Coils"/>
    </source>
</evidence>
<gene>
    <name evidence="3" type="ORF">QR680_003565</name>
</gene>
<accession>A0AA39HLU8</accession>
<keyword evidence="2" id="KW-0472">Membrane</keyword>
<organism evidence="3 4">
    <name type="scientific">Steinernema hermaphroditum</name>
    <dbReference type="NCBI Taxonomy" id="289476"/>
    <lineage>
        <taxon>Eukaryota</taxon>
        <taxon>Metazoa</taxon>
        <taxon>Ecdysozoa</taxon>
        <taxon>Nematoda</taxon>
        <taxon>Chromadorea</taxon>
        <taxon>Rhabditida</taxon>
        <taxon>Tylenchina</taxon>
        <taxon>Panagrolaimomorpha</taxon>
        <taxon>Strongyloidoidea</taxon>
        <taxon>Steinernematidae</taxon>
        <taxon>Steinernema</taxon>
    </lineage>
</organism>
<protein>
    <submittedName>
        <fullName evidence="3">Uncharacterized protein</fullName>
    </submittedName>
</protein>
<sequence length="278" mass="31786">MAERALKLSEVCVLLGSLVTAVLFGFIAYKGPELIPDYVDHPTDEAQFLDRAYNEFDMDINTKFIFFFSHLVKKEKSGTNIAEYLTSLVDKHNEQARKILGDAWSYDPQERYEMAKRRIENAKTDEEKMEEKLRALQAVLSERTFHLHNFIIKYANDPDSISASELDEAQAKFEKKLKDVDMNVEEKIWSATTPGLALECLSPHPKAEDLMNIYYKVIHLKLKKCMGTTVMTYLTEEQQHDRQMLLGVFAGIVSFIVALLVIGSVVGSKDESYLKKSQ</sequence>
<keyword evidence="2" id="KW-1133">Transmembrane helix</keyword>